<evidence type="ECO:0000259" key="1">
    <source>
        <dbReference type="Pfam" id="PF00722"/>
    </source>
</evidence>
<comment type="caution">
    <text evidence="2">The sequence shown here is derived from an EMBL/GenBank/DDBJ whole genome shotgun (WGS) entry which is preliminary data.</text>
</comment>
<evidence type="ECO:0000313" key="2">
    <source>
        <dbReference type="EMBL" id="KAG7444394.1"/>
    </source>
</evidence>
<dbReference type="Proteomes" id="UP000812287">
    <property type="component" value="Unassembled WGS sequence"/>
</dbReference>
<evidence type="ECO:0000313" key="3">
    <source>
        <dbReference type="Proteomes" id="UP000812287"/>
    </source>
</evidence>
<accession>A0A9P8AQR2</accession>
<dbReference type="InterPro" id="IPR000757">
    <property type="entry name" value="Beta-glucanase-like"/>
</dbReference>
<dbReference type="GO" id="GO:0004553">
    <property type="term" value="F:hydrolase activity, hydrolyzing O-glycosyl compounds"/>
    <property type="evidence" value="ECO:0007669"/>
    <property type="project" value="InterPro"/>
</dbReference>
<dbReference type="GO" id="GO:0005975">
    <property type="term" value="P:carbohydrate metabolic process"/>
    <property type="evidence" value="ECO:0007669"/>
    <property type="project" value="InterPro"/>
</dbReference>
<dbReference type="AlphaFoldDB" id="A0A9P8AQR2"/>
<dbReference type="RefSeq" id="XP_043037894.1">
    <property type="nucleotide sequence ID" value="XM_043179331.1"/>
</dbReference>
<dbReference type="GeneID" id="66101625"/>
<dbReference type="EMBL" id="MU250540">
    <property type="protein sequence ID" value="KAG7444394.1"/>
    <property type="molecule type" value="Genomic_DNA"/>
</dbReference>
<feature type="domain" description="GH16" evidence="1">
    <location>
        <begin position="121"/>
        <end position="220"/>
    </location>
</feature>
<dbReference type="OrthoDB" id="4781at2759"/>
<dbReference type="Pfam" id="PF00722">
    <property type="entry name" value="Glyco_hydro_16"/>
    <property type="match status" value="1"/>
</dbReference>
<proteinExistence type="predicted"/>
<dbReference type="Gene3D" id="2.60.120.200">
    <property type="match status" value="1"/>
</dbReference>
<name>A0A9P8AQR2_9AGAR</name>
<gene>
    <name evidence="2" type="ORF">BT62DRAFT_1077737</name>
</gene>
<dbReference type="InterPro" id="IPR013320">
    <property type="entry name" value="ConA-like_dom_sf"/>
</dbReference>
<organism evidence="2 3">
    <name type="scientific">Guyanagaster necrorhizus</name>
    <dbReference type="NCBI Taxonomy" id="856835"/>
    <lineage>
        <taxon>Eukaryota</taxon>
        <taxon>Fungi</taxon>
        <taxon>Dikarya</taxon>
        <taxon>Basidiomycota</taxon>
        <taxon>Agaricomycotina</taxon>
        <taxon>Agaricomycetes</taxon>
        <taxon>Agaricomycetidae</taxon>
        <taxon>Agaricales</taxon>
        <taxon>Marasmiineae</taxon>
        <taxon>Physalacriaceae</taxon>
        <taxon>Guyanagaster</taxon>
    </lineage>
</organism>
<reference evidence="2" key="1">
    <citation type="submission" date="2020-11" db="EMBL/GenBank/DDBJ databases">
        <title>Adaptations for nitrogen fixation in a non-lichenized fungal sporocarp promotes dispersal by wood-feeding termites.</title>
        <authorList>
            <consortium name="DOE Joint Genome Institute"/>
            <person name="Koch R.A."/>
            <person name="Yoon G."/>
            <person name="Arayal U."/>
            <person name="Lail K."/>
            <person name="Amirebrahimi M."/>
            <person name="Labutti K."/>
            <person name="Lipzen A."/>
            <person name="Riley R."/>
            <person name="Barry K."/>
            <person name="Henrissat B."/>
            <person name="Grigoriev I.V."/>
            <person name="Herr J.R."/>
            <person name="Aime M.C."/>
        </authorList>
    </citation>
    <scope>NUCLEOTIDE SEQUENCE</scope>
    <source>
        <strain evidence="2">MCA 3950</strain>
    </source>
</reference>
<sequence>MSFSSFSYMDGRLKRSVASVAKHFTSRSLPTQFHELIQARSSDPSDLWKPTTLTKDYTNDKIGEGATINSTELFMCVLTPFYQHVFGQTIILGVENYPLKFLPQPFRAWSLQSSSDKNSRTYHSKDEVDVELLGGEPIHWSTNVFVFLPGEEKPMYKKYASVEDVLGSDGSIAQRHTYFIDYYNPNKIVWDIDGNIVRTLTKEQAGERYPRYYLRIQFGI</sequence>
<keyword evidence="3" id="KW-1185">Reference proteome</keyword>
<protein>
    <recommendedName>
        <fullName evidence="1">GH16 domain-containing protein</fullName>
    </recommendedName>
</protein>
<dbReference type="SUPFAM" id="SSF49899">
    <property type="entry name" value="Concanavalin A-like lectins/glucanases"/>
    <property type="match status" value="1"/>
</dbReference>